<sequence>MAQKPLDFNDGPLVWIDCEMTGLNPRKDKIIEIAVLITNGNLDIMDEDGLEYVIKTDKKYLDGMDEWCTEQHGRSGLTQACLESPHTLEDVSAKVLEYIKKWIPTERIGVLAGNSVHADRMFLAEQMPEVLDHLHYRIVDVSSVKEISRRWFAQKGIPPRTAESSHRALDDIRGSIKELQWYRNNVFVPPSTLRSPSLPKNCLQ</sequence>
<keyword evidence="7" id="KW-1185">Reference proteome</keyword>
<dbReference type="OrthoDB" id="270189at2759"/>
<dbReference type="FunFam" id="3.30.420.10:FF:000003">
    <property type="entry name" value="Oligoribonuclease"/>
    <property type="match status" value="1"/>
</dbReference>
<evidence type="ECO:0000256" key="2">
    <source>
        <dbReference type="ARBA" id="ARBA00022722"/>
    </source>
</evidence>
<evidence type="ECO:0000313" key="7">
    <source>
        <dbReference type="Proteomes" id="UP000807469"/>
    </source>
</evidence>
<evidence type="ECO:0000259" key="5">
    <source>
        <dbReference type="SMART" id="SM00479"/>
    </source>
</evidence>
<keyword evidence="2" id="KW-0540">Nuclease</keyword>
<dbReference type="GO" id="GO:0005739">
    <property type="term" value="C:mitochondrion"/>
    <property type="evidence" value="ECO:0007669"/>
    <property type="project" value="TreeGrafter"/>
</dbReference>
<name>A0A9P5ZHI4_9AGAR</name>
<dbReference type="GO" id="GO:0000175">
    <property type="term" value="F:3'-5'-RNA exonuclease activity"/>
    <property type="evidence" value="ECO:0007669"/>
    <property type="project" value="InterPro"/>
</dbReference>
<dbReference type="AlphaFoldDB" id="A0A9P5ZHI4"/>
<dbReference type="Pfam" id="PF00929">
    <property type="entry name" value="RNase_T"/>
    <property type="match status" value="1"/>
</dbReference>
<comment type="similarity">
    <text evidence="1">Belongs to the oligoribonuclease family.</text>
</comment>
<protein>
    <submittedName>
        <fullName evidence="6">Ribonuclease H-like protein</fullName>
    </submittedName>
</protein>
<evidence type="ECO:0000313" key="6">
    <source>
        <dbReference type="EMBL" id="KAF9485971.1"/>
    </source>
</evidence>
<dbReference type="InterPro" id="IPR036397">
    <property type="entry name" value="RNaseH_sf"/>
</dbReference>
<dbReference type="EMBL" id="MU155132">
    <property type="protein sequence ID" value="KAF9485971.1"/>
    <property type="molecule type" value="Genomic_DNA"/>
</dbReference>
<dbReference type="PANTHER" id="PTHR11046:SF0">
    <property type="entry name" value="OLIGORIBONUCLEASE, MITOCHONDRIAL"/>
    <property type="match status" value="1"/>
</dbReference>
<comment type="caution">
    <text evidence="6">The sequence shown here is derived from an EMBL/GenBank/DDBJ whole genome shotgun (WGS) entry which is preliminary data.</text>
</comment>
<proteinExistence type="inferred from homology"/>
<dbReference type="InterPro" id="IPR012337">
    <property type="entry name" value="RNaseH-like_sf"/>
</dbReference>
<gene>
    <name evidence="6" type="ORF">BDN70DRAFT_870446</name>
</gene>
<feature type="domain" description="Exonuclease" evidence="5">
    <location>
        <begin position="12"/>
        <end position="188"/>
    </location>
</feature>
<evidence type="ECO:0000256" key="1">
    <source>
        <dbReference type="ARBA" id="ARBA00009921"/>
    </source>
</evidence>
<dbReference type="SMART" id="SM00479">
    <property type="entry name" value="EXOIII"/>
    <property type="match status" value="1"/>
</dbReference>
<reference evidence="6" key="1">
    <citation type="submission" date="2020-11" db="EMBL/GenBank/DDBJ databases">
        <authorList>
            <consortium name="DOE Joint Genome Institute"/>
            <person name="Ahrendt S."/>
            <person name="Riley R."/>
            <person name="Andreopoulos W."/>
            <person name="Labutti K."/>
            <person name="Pangilinan J."/>
            <person name="Ruiz-Duenas F.J."/>
            <person name="Barrasa J.M."/>
            <person name="Sanchez-Garcia M."/>
            <person name="Camarero S."/>
            <person name="Miyauchi S."/>
            <person name="Serrano A."/>
            <person name="Linde D."/>
            <person name="Babiker R."/>
            <person name="Drula E."/>
            <person name="Ayuso-Fernandez I."/>
            <person name="Pacheco R."/>
            <person name="Padilla G."/>
            <person name="Ferreira P."/>
            <person name="Barriuso J."/>
            <person name="Kellner H."/>
            <person name="Castanera R."/>
            <person name="Alfaro M."/>
            <person name="Ramirez L."/>
            <person name="Pisabarro A.G."/>
            <person name="Kuo A."/>
            <person name="Tritt A."/>
            <person name="Lipzen A."/>
            <person name="He G."/>
            <person name="Yan M."/>
            <person name="Ng V."/>
            <person name="Cullen D."/>
            <person name="Martin F."/>
            <person name="Rosso M.-N."/>
            <person name="Henrissat B."/>
            <person name="Hibbett D."/>
            <person name="Martinez A.T."/>
            <person name="Grigoriev I.V."/>
        </authorList>
    </citation>
    <scope>NUCLEOTIDE SEQUENCE</scope>
    <source>
        <strain evidence="6">CIRM-BRFM 674</strain>
    </source>
</reference>
<keyword evidence="4" id="KW-0269">Exonuclease</keyword>
<dbReference type="InterPro" id="IPR013520">
    <property type="entry name" value="Ribonucl_H"/>
</dbReference>
<organism evidence="6 7">
    <name type="scientific">Pholiota conissans</name>
    <dbReference type="NCBI Taxonomy" id="109636"/>
    <lineage>
        <taxon>Eukaryota</taxon>
        <taxon>Fungi</taxon>
        <taxon>Dikarya</taxon>
        <taxon>Basidiomycota</taxon>
        <taxon>Agaricomycotina</taxon>
        <taxon>Agaricomycetes</taxon>
        <taxon>Agaricomycetidae</taxon>
        <taxon>Agaricales</taxon>
        <taxon>Agaricineae</taxon>
        <taxon>Strophariaceae</taxon>
        <taxon>Pholiota</taxon>
    </lineage>
</organism>
<dbReference type="GO" id="GO:0003676">
    <property type="term" value="F:nucleic acid binding"/>
    <property type="evidence" value="ECO:0007669"/>
    <property type="project" value="InterPro"/>
</dbReference>
<keyword evidence="3" id="KW-0378">Hydrolase</keyword>
<accession>A0A9P5ZHI4</accession>
<evidence type="ECO:0000256" key="3">
    <source>
        <dbReference type="ARBA" id="ARBA00022801"/>
    </source>
</evidence>
<dbReference type="PANTHER" id="PTHR11046">
    <property type="entry name" value="OLIGORIBONUCLEASE, MITOCHONDRIAL"/>
    <property type="match status" value="1"/>
</dbReference>
<dbReference type="SUPFAM" id="SSF53098">
    <property type="entry name" value="Ribonuclease H-like"/>
    <property type="match status" value="1"/>
</dbReference>
<dbReference type="InterPro" id="IPR022894">
    <property type="entry name" value="Oligoribonuclease"/>
</dbReference>
<dbReference type="Proteomes" id="UP000807469">
    <property type="component" value="Unassembled WGS sequence"/>
</dbReference>
<evidence type="ECO:0000256" key="4">
    <source>
        <dbReference type="ARBA" id="ARBA00022839"/>
    </source>
</evidence>
<dbReference type="Gene3D" id="3.30.420.10">
    <property type="entry name" value="Ribonuclease H-like superfamily/Ribonuclease H"/>
    <property type="match status" value="1"/>
</dbReference>
<dbReference type="NCBIfam" id="NF003765">
    <property type="entry name" value="PRK05359.1"/>
    <property type="match status" value="1"/>
</dbReference>
<dbReference type="CDD" id="cd06135">
    <property type="entry name" value="Orn"/>
    <property type="match status" value="1"/>
</dbReference>